<dbReference type="EMBL" id="LFZO01000157">
    <property type="protein sequence ID" value="KXT12282.1"/>
    <property type="molecule type" value="Genomic_DNA"/>
</dbReference>
<comment type="caution">
    <text evidence="3">The sequence shown here is derived from an EMBL/GenBank/DDBJ whole genome shotgun (WGS) entry which is preliminary data.</text>
</comment>
<name>A0A139ICG5_9PEZI</name>
<keyword evidence="4" id="KW-1185">Reference proteome</keyword>
<organism evidence="3 4">
    <name type="scientific">Pseudocercospora musae</name>
    <dbReference type="NCBI Taxonomy" id="113226"/>
    <lineage>
        <taxon>Eukaryota</taxon>
        <taxon>Fungi</taxon>
        <taxon>Dikarya</taxon>
        <taxon>Ascomycota</taxon>
        <taxon>Pezizomycotina</taxon>
        <taxon>Dothideomycetes</taxon>
        <taxon>Dothideomycetidae</taxon>
        <taxon>Mycosphaerellales</taxon>
        <taxon>Mycosphaerellaceae</taxon>
        <taxon>Pseudocercospora</taxon>
    </lineage>
</organism>
<keyword evidence="2" id="KW-1133">Transmembrane helix</keyword>
<dbReference type="Proteomes" id="UP000073492">
    <property type="component" value="Unassembled WGS sequence"/>
</dbReference>
<keyword evidence="2" id="KW-0812">Transmembrane</keyword>
<accession>A0A139ICG5</accession>
<feature type="compositionally biased region" description="Basic residues" evidence="1">
    <location>
        <begin position="83"/>
        <end position="92"/>
    </location>
</feature>
<protein>
    <submittedName>
        <fullName evidence="3">Uncharacterized protein</fullName>
    </submittedName>
</protein>
<feature type="region of interest" description="Disordered" evidence="1">
    <location>
        <begin position="1"/>
        <end position="45"/>
    </location>
</feature>
<evidence type="ECO:0000256" key="2">
    <source>
        <dbReference type="SAM" id="Phobius"/>
    </source>
</evidence>
<evidence type="ECO:0000313" key="4">
    <source>
        <dbReference type="Proteomes" id="UP000073492"/>
    </source>
</evidence>
<evidence type="ECO:0000313" key="3">
    <source>
        <dbReference type="EMBL" id="KXT12282.1"/>
    </source>
</evidence>
<proteinExistence type="predicted"/>
<reference evidence="3 4" key="1">
    <citation type="submission" date="2015-07" db="EMBL/GenBank/DDBJ databases">
        <title>Comparative genomics of the Sigatoka disease complex on banana suggests a link between parallel evolutionary changes in Pseudocercospora fijiensis and Pseudocercospora eumusae and increased virulence on the banana host.</title>
        <authorList>
            <person name="Chang T.-C."/>
            <person name="Salvucci A."/>
            <person name="Crous P.W."/>
            <person name="Stergiopoulos I."/>
        </authorList>
    </citation>
    <scope>NUCLEOTIDE SEQUENCE [LARGE SCALE GENOMIC DNA]</scope>
    <source>
        <strain evidence="3 4">CBS 116634</strain>
    </source>
</reference>
<evidence type="ECO:0000256" key="1">
    <source>
        <dbReference type="SAM" id="MobiDB-lite"/>
    </source>
</evidence>
<keyword evidence="2" id="KW-0472">Membrane</keyword>
<feature type="compositionally biased region" description="Polar residues" evidence="1">
    <location>
        <begin position="1"/>
        <end position="10"/>
    </location>
</feature>
<dbReference type="AlphaFoldDB" id="A0A139ICG5"/>
<sequence length="134" mass="14641">MSVEDSANTPKRQEAKSIIRGLARGPGKSLSDAASKSKPALQSRSSVDLPYSVLQGHTALLHRAQTGFAPMKPPSPSASPQLRWRRGKRMRQQQRVVSDRMKREAGAALVFVLGVAIGFIALFGFYCCRDLEAM</sequence>
<gene>
    <name evidence="3" type="ORF">AC579_5669</name>
</gene>
<feature type="region of interest" description="Disordered" evidence="1">
    <location>
        <begin position="66"/>
        <end position="98"/>
    </location>
</feature>
<feature type="transmembrane region" description="Helical" evidence="2">
    <location>
        <begin position="105"/>
        <end position="126"/>
    </location>
</feature>